<keyword evidence="2" id="KW-1185">Reference proteome</keyword>
<reference evidence="1 2" key="1">
    <citation type="submission" date="2019-09" db="EMBL/GenBank/DDBJ databases">
        <title>Complete genome sequence of Arachidicoccus sp. B3-10 isolated from apple orchard soil.</title>
        <authorList>
            <person name="Kim H.S."/>
            <person name="Han K.-I."/>
            <person name="Suh M.K."/>
            <person name="Lee K.C."/>
            <person name="Eom M.K."/>
            <person name="Kim J.-S."/>
            <person name="Kang S.W."/>
            <person name="Sin Y."/>
            <person name="Lee J.-S."/>
        </authorList>
    </citation>
    <scope>NUCLEOTIDE SEQUENCE [LARGE SCALE GENOMIC DNA]</scope>
    <source>
        <strain evidence="1 2">B3-10</strain>
    </source>
</reference>
<dbReference type="OrthoDB" id="679319at2"/>
<sequence length="340" mass="40418">MQYISPIRFFNHCEIPIEELSQPAILKKRIQAEFALESIGIVTIEDFSYNKQDILTEIEQPNFLQRLDFHEKIWQEPALLQLIEKGRIDFSTFQSLHNVQVTFDFVRFISPYMIIPFDKTMKILLSNGNFKDATTWLSVQKFMEKEDLFDAFQSFTFFCEKSFFQFRNISRDNYLSKLEIIDIWTNKDQNWATFFNTLPEFLIEYREEISHGLTHLIVELQFPNIKKAFAISKMLTTLNVSPTQEELIKKNNEIIKKHYRQENKPAIFSDRSIRFWLFGGFILIRVIYWMVQNNQSTNSYENNRMTFPTTQTHNTIDSILEKAKTKNDSTFNPLKLGKDK</sequence>
<evidence type="ECO:0000313" key="1">
    <source>
        <dbReference type="EMBL" id="QES87385.1"/>
    </source>
</evidence>
<dbReference type="RefSeq" id="WP_131328262.1">
    <property type="nucleotide sequence ID" value="NZ_CP044016.1"/>
</dbReference>
<proteinExistence type="predicted"/>
<gene>
    <name evidence="1" type="ORF">E0W69_001485</name>
</gene>
<dbReference type="AlphaFoldDB" id="A0A5P2FW46"/>
<name>A0A5P2FW46_9BACT</name>
<accession>A0A5P2FW46</accession>
<dbReference type="Proteomes" id="UP000292424">
    <property type="component" value="Chromosome"/>
</dbReference>
<evidence type="ECO:0000313" key="2">
    <source>
        <dbReference type="Proteomes" id="UP000292424"/>
    </source>
</evidence>
<dbReference type="KEGG" id="arac:E0W69_001485"/>
<dbReference type="EMBL" id="CP044016">
    <property type="protein sequence ID" value="QES87385.1"/>
    <property type="molecule type" value="Genomic_DNA"/>
</dbReference>
<organism evidence="1 2">
    <name type="scientific">Rhizosphaericola mali</name>
    <dbReference type="NCBI Taxonomy" id="2545455"/>
    <lineage>
        <taxon>Bacteria</taxon>
        <taxon>Pseudomonadati</taxon>
        <taxon>Bacteroidota</taxon>
        <taxon>Chitinophagia</taxon>
        <taxon>Chitinophagales</taxon>
        <taxon>Chitinophagaceae</taxon>
        <taxon>Rhizosphaericola</taxon>
    </lineage>
</organism>
<protein>
    <submittedName>
        <fullName evidence="1">Uncharacterized protein</fullName>
    </submittedName>
</protein>